<accession>A0A699IG35</accession>
<comment type="caution">
    <text evidence="3">The sequence shown here is derived from an EMBL/GenBank/DDBJ whole genome shotgun (WGS) entry which is preliminary data.</text>
</comment>
<dbReference type="AlphaFoldDB" id="A0A699IG35"/>
<protein>
    <recommendedName>
        <fullName evidence="4">Xylulose kinase-1</fullName>
    </recommendedName>
</protein>
<name>A0A699IG35_TANCI</name>
<feature type="compositionally biased region" description="Pro residues" evidence="2">
    <location>
        <begin position="191"/>
        <end position="205"/>
    </location>
</feature>
<organism evidence="3">
    <name type="scientific">Tanacetum cinerariifolium</name>
    <name type="common">Dalmatian daisy</name>
    <name type="synonym">Chrysanthemum cinerariifolium</name>
    <dbReference type="NCBI Taxonomy" id="118510"/>
    <lineage>
        <taxon>Eukaryota</taxon>
        <taxon>Viridiplantae</taxon>
        <taxon>Streptophyta</taxon>
        <taxon>Embryophyta</taxon>
        <taxon>Tracheophyta</taxon>
        <taxon>Spermatophyta</taxon>
        <taxon>Magnoliopsida</taxon>
        <taxon>eudicotyledons</taxon>
        <taxon>Gunneridae</taxon>
        <taxon>Pentapetalae</taxon>
        <taxon>asterids</taxon>
        <taxon>campanulids</taxon>
        <taxon>Asterales</taxon>
        <taxon>Asteraceae</taxon>
        <taxon>Asteroideae</taxon>
        <taxon>Anthemideae</taxon>
        <taxon>Anthemidinae</taxon>
        <taxon>Tanacetum</taxon>
    </lineage>
</organism>
<feature type="region of interest" description="Disordered" evidence="2">
    <location>
        <begin position="190"/>
        <end position="226"/>
    </location>
</feature>
<reference evidence="3" key="1">
    <citation type="journal article" date="2019" name="Sci. Rep.">
        <title>Draft genome of Tanacetum cinerariifolium, the natural source of mosquito coil.</title>
        <authorList>
            <person name="Yamashiro T."/>
            <person name="Shiraishi A."/>
            <person name="Satake H."/>
            <person name="Nakayama K."/>
        </authorList>
    </citation>
    <scope>NUCLEOTIDE SEQUENCE</scope>
</reference>
<evidence type="ECO:0000256" key="2">
    <source>
        <dbReference type="SAM" id="MobiDB-lite"/>
    </source>
</evidence>
<sequence length="527" mass="60667">MAPLTFADTHNMVAYLSKSDASEGFDQIVDFFNAHTIQYALVVNPTIYVSCIKQFWATAIVKKVNDVVVSKAIIRRDLYLDDADGVECLPNEEIFKELARMRYEKPPPKLTFYKAFFSAQWKFLIRTLVYMVRNVDSPSKFLMYPRFLQVVMDHQVDDMTSHNTKYTSPALTHKVFANMRRAKEEVKVPIAPSPPALHDPTPTPHATPLQDQPFIPHASLPQEQPTTTSKSFMHLLTTLMETCATLSQKVAELEQDKHSQALEILQLKKRVMKLEKKKKSKSSGFKRLRKIEAIDADDGITLVDVETAKEVVVMDAETQGRLHQEDFSAAEPTIAQKLHDEEIQKATVRDKQEKADMQRAIEIQKQYDDKEENIDWGAVIIRVRGIAEAYQSFEDMLRGFDIEDLVALWNLVKEKFSSAVPSEDKEKTLWVELKRQDIFVLTEKNYPFSNVVMILRLSGKLQVEEDNEMARALEKKIFMEANKRRSRTKDNAIQRLKENAQRNFCCWFNITTAGSRLVLLDKVDYCC</sequence>
<evidence type="ECO:0000313" key="3">
    <source>
        <dbReference type="EMBL" id="GEZ62714.1"/>
    </source>
</evidence>
<gene>
    <name evidence="3" type="ORF">Tci_534687</name>
</gene>
<evidence type="ECO:0008006" key="4">
    <source>
        <dbReference type="Google" id="ProtNLM"/>
    </source>
</evidence>
<proteinExistence type="predicted"/>
<keyword evidence="1" id="KW-0175">Coiled coil</keyword>
<feature type="coiled-coil region" evidence="1">
    <location>
        <begin position="236"/>
        <end position="270"/>
    </location>
</feature>
<evidence type="ECO:0000256" key="1">
    <source>
        <dbReference type="SAM" id="Coils"/>
    </source>
</evidence>
<dbReference type="EMBL" id="BKCJ010302430">
    <property type="protein sequence ID" value="GEZ62714.1"/>
    <property type="molecule type" value="Genomic_DNA"/>
</dbReference>